<evidence type="ECO:0000256" key="1">
    <source>
        <dbReference type="SAM" id="Phobius"/>
    </source>
</evidence>
<feature type="transmembrane region" description="Helical" evidence="1">
    <location>
        <begin position="27"/>
        <end position="45"/>
    </location>
</feature>
<keyword evidence="1" id="KW-0472">Membrane</keyword>
<reference evidence="2 3" key="1">
    <citation type="submission" date="2016-11" db="EMBL/GenBank/DDBJ databases">
        <authorList>
            <person name="Jaros S."/>
            <person name="Januszkiewicz K."/>
            <person name="Wedrychowicz H."/>
        </authorList>
    </citation>
    <scope>NUCLEOTIDE SEQUENCE [LARGE SCALE GENOMIC DNA]</scope>
    <source>
        <strain evidence="2 3">DSM 18119</strain>
    </source>
</reference>
<evidence type="ECO:0000313" key="3">
    <source>
        <dbReference type="Proteomes" id="UP000184048"/>
    </source>
</evidence>
<gene>
    <name evidence="2" type="ORF">SAMN02745131_00767</name>
</gene>
<evidence type="ECO:0000313" key="2">
    <source>
        <dbReference type="EMBL" id="SHE59940.1"/>
    </source>
</evidence>
<name>A0A1M4UTL8_9BACT</name>
<keyword evidence="3" id="KW-1185">Reference proteome</keyword>
<accession>A0A1M4UTL8</accession>
<proteinExistence type="predicted"/>
<keyword evidence="1" id="KW-1133">Transmembrane helix</keyword>
<organism evidence="2 3">
    <name type="scientific">Flavisolibacter ginsengisoli DSM 18119</name>
    <dbReference type="NCBI Taxonomy" id="1121884"/>
    <lineage>
        <taxon>Bacteria</taxon>
        <taxon>Pseudomonadati</taxon>
        <taxon>Bacteroidota</taxon>
        <taxon>Chitinophagia</taxon>
        <taxon>Chitinophagales</taxon>
        <taxon>Chitinophagaceae</taxon>
        <taxon>Flavisolibacter</taxon>
    </lineage>
</organism>
<dbReference type="AlphaFoldDB" id="A0A1M4UTL8"/>
<keyword evidence="1" id="KW-0812">Transmembrane</keyword>
<protein>
    <submittedName>
        <fullName evidence="2">Uncharacterized protein</fullName>
    </submittedName>
</protein>
<dbReference type="EMBL" id="FQUU01000002">
    <property type="protein sequence ID" value="SHE59940.1"/>
    <property type="molecule type" value="Genomic_DNA"/>
</dbReference>
<dbReference type="Proteomes" id="UP000184048">
    <property type="component" value="Unassembled WGS sequence"/>
</dbReference>
<sequence>MFSMTVIDLFYDGYQYKHNAVIYFYKYNFYDVTFIAFVVLWRMILSQIQSMMGDFANGLISCSAKKFNLESISFSSFSLA</sequence>